<keyword evidence="5" id="KW-1185">Reference proteome</keyword>
<sequence>MQCHAKFSVKYIADQLKRCSSLKEVESWYTFMLKNNTSQDCFSINQYITACSNFHSIDSAIFAFTQVKNPNVFVYNAIIGASVKCFRPMGALCCYVDMLRNSVFPSSYTFPAVIKSCRVLSLVGFGECVRGQVWKCGLGLHVHVQTAFIDFYSSLGRIVDSRKVFDEIAEKDCYAWSSMILAYARAGDLDSARRVFDEMPEKNTAAWNTMIHRYVEAGDVESAEELFYGMVKRDLISWTTMITGYAKQRRYSEALELFYEMKSNGIRPDEVTMATVLSACAHLGALDLGKEMYFYVVQSGFDLDVYIGSALIDMYAKCGVLERALVVFFNLPEKNIFCWSTLIDGLAFHGYAKEALAMFEGMEKENIEPNGVIFVSVLTACTHAGLVEEGKRRFLDMTKKYSILPEIEHYGCMVDLLSKAGLLEEALELIRSMRMQPNSVVLGALLNGCKLHKNLEIAQFAVDRLTVLEPNNSGYCTLLLNMYAEANRWTEVARIRTIMKEHGVEKIWPGSSWIEVKKKMYQFAACDSYHPESEEIYMVLDVLNSELKLFGHGSEIDFVL</sequence>
<evidence type="ECO:0000256" key="2">
    <source>
        <dbReference type="ARBA" id="ARBA00022737"/>
    </source>
</evidence>
<evidence type="ECO:0000313" key="5">
    <source>
        <dbReference type="Proteomes" id="UP001634393"/>
    </source>
</evidence>
<evidence type="ECO:0000256" key="3">
    <source>
        <dbReference type="PROSITE-ProRule" id="PRU00708"/>
    </source>
</evidence>
<feature type="repeat" description="PPR" evidence="3">
    <location>
        <begin position="234"/>
        <end position="268"/>
    </location>
</feature>
<dbReference type="PANTHER" id="PTHR47926">
    <property type="entry name" value="PENTATRICOPEPTIDE REPEAT-CONTAINING PROTEIN"/>
    <property type="match status" value="1"/>
</dbReference>
<organism evidence="4 5">
    <name type="scientific">Penstemon smallii</name>
    <dbReference type="NCBI Taxonomy" id="265156"/>
    <lineage>
        <taxon>Eukaryota</taxon>
        <taxon>Viridiplantae</taxon>
        <taxon>Streptophyta</taxon>
        <taxon>Embryophyta</taxon>
        <taxon>Tracheophyta</taxon>
        <taxon>Spermatophyta</taxon>
        <taxon>Magnoliopsida</taxon>
        <taxon>eudicotyledons</taxon>
        <taxon>Gunneridae</taxon>
        <taxon>Pentapetalae</taxon>
        <taxon>asterids</taxon>
        <taxon>lamiids</taxon>
        <taxon>Lamiales</taxon>
        <taxon>Plantaginaceae</taxon>
        <taxon>Cheloneae</taxon>
        <taxon>Penstemon</taxon>
    </lineage>
</organism>
<dbReference type="InterPro" id="IPR011990">
    <property type="entry name" value="TPR-like_helical_dom_sf"/>
</dbReference>
<dbReference type="InterPro" id="IPR002885">
    <property type="entry name" value="PPR_rpt"/>
</dbReference>
<comment type="similarity">
    <text evidence="1">Belongs to the PPR family. PCMP-H subfamily.</text>
</comment>
<dbReference type="EMBL" id="JBJXBP010000001">
    <property type="protein sequence ID" value="KAL3850370.1"/>
    <property type="molecule type" value="Genomic_DNA"/>
</dbReference>
<dbReference type="FunFam" id="1.25.40.10:FF:000333">
    <property type="entry name" value="Pentatricopeptide repeat-containing protein"/>
    <property type="match status" value="1"/>
</dbReference>
<evidence type="ECO:0000313" key="4">
    <source>
        <dbReference type="EMBL" id="KAL3850370.1"/>
    </source>
</evidence>
<dbReference type="Pfam" id="PF20431">
    <property type="entry name" value="E_motif"/>
    <property type="match status" value="1"/>
</dbReference>
<dbReference type="FunFam" id="1.25.40.10:FF:000184">
    <property type="entry name" value="Pentatricopeptide repeat-containing protein, chloroplastic"/>
    <property type="match status" value="1"/>
</dbReference>
<evidence type="ECO:0000256" key="1">
    <source>
        <dbReference type="ARBA" id="ARBA00006643"/>
    </source>
</evidence>
<dbReference type="Pfam" id="PF01535">
    <property type="entry name" value="PPR"/>
    <property type="match status" value="2"/>
</dbReference>
<dbReference type="PANTHER" id="PTHR47926:SF376">
    <property type="entry name" value="TETRATRICOPEPTIDE-LIKE HELICAL DOMAIN SUPERFAMILY"/>
    <property type="match status" value="1"/>
</dbReference>
<gene>
    <name evidence="4" type="ORF">ACJIZ3_012252</name>
</gene>
<dbReference type="InterPro" id="IPR046848">
    <property type="entry name" value="E_motif"/>
</dbReference>
<keyword evidence="2" id="KW-0677">Repeat</keyword>
<dbReference type="Pfam" id="PF13041">
    <property type="entry name" value="PPR_2"/>
    <property type="match status" value="3"/>
</dbReference>
<protein>
    <recommendedName>
        <fullName evidence="6">Pentatricopeptide repeat-containing protein</fullName>
    </recommendedName>
</protein>
<dbReference type="NCBIfam" id="TIGR00756">
    <property type="entry name" value="PPR"/>
    <property type="match status" value="5"/>
</dbReference>
<name>A0ABD3ULU9_9LAMI</name>
<dbReference type="SUPFAM" id="SSF48452">
    <property type="entry name" value="TPR-like"/>
    <property type="match status" value="1"/>
</dbReference>
<dbReference type="PROSITE" id="PS51375">
    <property type="entry name" value="PPR"/>
    <property type="match status" value="3"/>
</dbReference>
<feature type="repeat" description="PPR" evidence="3">
    <location>
        <begin position="335"/>
        <end position="369"/>
    </location>
</feature>
<evidence type="ECO:0008006" key="6">
    <source>
        <dbReference type="Google" id="ProtNLM"/>
    </source>
</evidence>
<dbReference type="Proteomes" id="UP001634393">
    <property type="component" value="Unassembled WGS sequence"/>
</dbReference>
<feature type="repeat" description="PPR" evidence="3">
    <location>
        <begin position="172"/>
        <end position="206"/>
    </location>
</feature>
<comment type="caution">
    <text evidence="4">The sequence shown here is derived from an EMBL/GenBank/DDBJ whole genome shotgun (WGS) entry which is preliminary data.</text>
</comment>
<dbReference type="InterPro" id="IPR046960">
    <property type="entry name" value="PPR_At4g14850-like_plant"/>
</dbReference>
<proteinExistence type="inferred from homology"/>
<reference evidence="4 5" key="1">
    <citation type="submission" date="2024-12" db="EMBL/GenBank/DDBJ databases">
        <title>The unique morphological basis and parallel evolutionary history of personate flowers in Penstemon.</title>
        <authorList>
            <person name="Depatie T.H."/>
            <person name="Wessinger C.A."/>
        </authorList>
    </citation>
    <scope>NUCLEOTIDE SEQUENCE [LARGE SCALE GENOMIC DNA]</scope>
    <source>
        <strain evidence="4">WTNN_2</strain>
        <tissue evidence="4">Leaf</tissue>
    </source>
</reference>
<accession>A0ABD3ULU9</accession>
<dbReference type="AlphaFoldDB" id="A0ABD3ULU9"/>
<dbReference type="Gene3D" id="1.25.40.10">
    <property type="entry name" value="Tetratricopeptide repeat domain"/>
    <property type="match status" value="5"/>
</dbReference>